<comment type="caution">
    <text evidence="3">The sequence shown here is derived from an EMBL/GenBank/DDBJ whole genome shotgun (WGS) entry which is preliminary data.</text>
</comment>
<proteinExistence type="predicted"/>
<protein>
    <submittedName>
        <fullName evidence="3">DUF2786 domain-containing protein</fullName>
    </submittedName>
</protein>
<feature type="compositionally biased region" description="Basic and acidic residues" evidence="1">
    <location>
        <begin position="61"/>
        <end position="134"/>
    </location>
</feature>
<evidence type="ECO:0000313" key="3">
    <source>
        <dbReference type="EMBL" id="MCS2163947.1"/>
    </source>
</evidence>
<organism evidence="3 4">
    <name type="scientific">Scandinavium hiltneri</name>
    <dbReference type="NCBI Taxonomy" id="2926519"/>
    <lineage>
        <taxon>Bacteria</taxon>
        <taxon>Pseudomonadati</taxon>
        <taxon>Pseudomonadota</taxon>
        <taxon>Gammaproteobacteria</taxon>
        <taxon>Enterobacterales</taxon>
        <taxon>Enterobacteriaceae</taxon>
        <taxon>Scandinavium</taxon>
    </lineage>
</organism>
<sequence>MNDKIKQIDKIRKLMALAAQSSSEGESSNAFNRARRYMAAYGLTMEDVYGKASPSSSSTAETERYRREAEAARQQAENERRARQSAEEKNARYEAENKKSREEEFFRQQAEQKAREQRQTQEAESQRNAEEKQKAGATPPPQRSLFERLAEEKNTLGVLGAAAFIIFLAWGNTRNENQTSAPNKSPTSQTMVPAEVSKSDPIVVPGYSLKSQSMRYCVSNDIYDTNLKDIRQLQFGSNNSVSIDGNTALQITEKISPAIYRLLNGDTITVSSDAVISNFSGEGHTYTCYGTMKHAKRAAMKLYNKYQASLEKERAAAARYIPPVTVQTEQPVTPVHPVAPSRPDPINVYEYSATSRDHRRCLVEGSQQRQGKNINYKAQIFFFLSPTEVSYGKNPTRFRVVASEGNGMYKLENGDEISVDVFGGLTRYFGKKITYICFRNPQELGQYLEMNTPQ</sequence>
<dbReference type="Proteomes" id="UP001205357">
    <property type="component" value="Unassembled WGS sequence"/>
</dbReference>
<evidence type="ECO:0000259" key="2">
    <source>
        <dbReference type="Pfam" id="PF10979"/>
    </source>
</evidence>
<accession>A0ABT2EAD7</accession>
<dbReference type="Pfam" id="PF10979">
    <property type="entry name" value="DUF2786"/>
    <property type="match status" value="1"/>
</dbReference>
<name>A0ABT2EAD7_9ENTR</name>
<evidence type="ECO:0000256" key="1">
    <source>
        <dbReference type="SAM" id="MobiDB-lite"/>
    </source>
</evidence>
<dbReference type="InterPro" id="IPR024498">
    <property type="entry name" value="DUF2786"/>
</dbReference>
<feature type="domain" description="DUF2786" evidence="2">
    <location>
        <begin position="8"/>
        <end position="45"/>
    </location>
</feature>
<feature type="region of interest" description="Disordered" evidence="1">
    <location>
        <begin position="46"/>
        <end position="142"/>
    </location>
</feature>
<gene>
    <name evidence="3" type="ORF">MUU47_23030</name>
</gene>
<reference evidence="3 4" key="1">
    <citation type="submission" date="2022-04" db="EMBL/GenBank/DDBJ databases">
        <title>Proposal of a three novel species of Scandinavium, Scandinavium hiltneri, Scandinavium manionii, Scandinavium tedordense.</title>
        <authorList>
            <person name="Maddock D.W."/>
            <person name="Brady C.L."/>
            <person name="Denman S."/>
            <person name="Arnold D."/>
        </authorList>
    </citation>
    <scope>NUCLEOTIDE SEQUENCE [LARGE SCALE GENOMIC DNA]</scope>
    <source>
        <strain evidence="3 4">H11S7</strain>
    </source>
</reference>
<dbReference type="EMBL" id="JALIGE010000076">
    <property type="protein sequence ID" value="MCS2163947.1"/>
    <property type="molecule type" value="Genomic_DNA"/>
</dbReference>
<keyword evidence="4" id="KW-1185">Reference proteome</keyword>
<dbReference type="RefSeq" id="WP_258990484.1">
    <property type="nucleotide sequence ID" value="NZ_JALIGE010000076.1"/>
</dbReference>
<evidence type="ECO:0000313" key="4">
    <source>
        <dbReference type="Proteomes" id="UP001205357"/>
    </source>
</evidence>